<evidence type="ECO:0000313" key="2">
    <source>
        <dbReference type="EMBL" id="VAV84143.1"/>
    </source>
</evidence>
<dbReference type="Pfam" id="PF09699">
    <property type="entry name" value="Paired_CXXCH_1"/>
    <property type="match status" value="1"/>
</dbReference>
<dbReference type="InterPro" id="IPR008963">
    <property type="entry name" value="Purple_acid_Pase-like_N"/>
</dbReference>
<accession>A0A3B0RHJ9</accession>
<gene>
    <name evidence="2" type="ORF">MNBD_DELTA01-772</name>
</gene>
<dbReference type="NCBIfam" id="TIGR01905">
    <property type="entry name" value="paired_CXXCH_1"/>
    <property type="match status" value="1"/>
</dbReference>
<sequence>MKNIFLKKILMVLLVTGVFLLSAAAADAVIGVGSGGGQGCTECHQSIYDDALAMPYGHSVVRDNCAICHIRGVVRIKNEGSKSLKSSDFSDEVLIYIKQPRGRVSTGISYSIEVEASDKYGKLSKVEKLDFKLDEVEGSLLQSSTRPVFERVGVDNISVKGIFPEATISWTTNVYATTTLEYGTDPGYGYKAFTGKSRVAYYKKHSARLPQLKKNKTYHFRVTGRSVSGRLFKSRPQRFVVTAEGSARGHMALEPVTEEDIEPVIEEVRPLRSSGGKLGIIVTVNKPVRVTLTAREEKEAGLTAEVERHGKGFLSPKATRIDVCVECHNQGISHPVGITAKTDTTKVPEGLPTLPGGIITCNTCHTPHGGDKKFLARIDFKDTTMCAQCHTKEPFI</sequence>
<dbReference type="Gene3D" id="2.60.40.380">
    <property type="entry name" value="Purple acid phosphatase-like, N-terminal"/>
    <property type="match status" value="1"/>
</dbReference>
<dbReference type="SUPFAM" id="SSF49363">
    <property type="entry name" value="Purple acid phosphatase, N-terminal domain"/>
    <property type="match status" value="1"/>
</dbReference>
<evidence type="ECO:0000259" key="1">
    <source>
        <dbReference type="Pfam" id="PF09699"/>
    </source>
</evidence>
<reference evidence="2" key="1">
    <citation type="submission" date="2018-06" db="EMBL/GenBank/DDBJ databases">
        <authorList>
            <person name="Zhirakovskaya E."/>
        </authorList>
    </citation>
    <scope>NUCLEOTIDE SEQUENCE</scope>
</reference>
<dbReference type="SUPFAM" id="SSF48695">
    <property type="entry name" value="Multiheme cytochromes"/>
    <property type="match status" value="1"/>
</dbReference>
<dbReference type="GO" id="GO:0046872">
    <property type="term" value="F:metal ion binding"/>
    <property type="evidence" value="ECO:0007669"/>
    <property type="project" value="InterPro"/>
</dbReference>
<proteinExistence type="predicted"/>
<dbReference type="GO" id="GO:0003993">
    <property type="term" value="F:acid phosphatase activity"/>
    <property type="evidence" value="ECO:0007669"/>
    <property type="project" value="InterPro"/>
</dbReference>
<dbReference type="EMBL" id="UOEA01000060">
    <property type="protein sequence ID" value="VAV84143.1"/>
    <property type="molecule type" value="Genomic_DNA"/>
</dbReference>
<dbReference type="InterPro" id="IPR010177">
    <property type="entry name" value="Paired_CXXCH_1"/>
</dbReference>
<dbReference type="InterPro" id="IPR036280">
    <property type="entry name" value="Multihaem_cyt_sf"/>
</dbReference>
<dbReference type="Gene3D" id="1.10.1130.10">
    <property type="entry name" value="Flavocytochrome C3, Chain A"/>
    <property type="match status" value="1"/>
</dbReference>
<organism evidence="2">
    <name type="scientific">hydrothermal vent metagenome</name>
    <dbReference type="NCBI Taxonomy" id="652676"/>
    <lineage>
        <taxon>unclassified sequences</taxon>
        <taxon>metagenomes</taxon>
        <taxon>ecological metagenomes</taxon>
    </lineage>
</organism>
<feature type="domain" description="Doubled CXXCH motif" evidence="1">
    <location>
        <begin position="361"/>
        <end position="393"/>
    </location>
</feature>
<name>A0A3B0RHJ9_9ZZZZ</name>
<protein>
    <recommendedName>
        <fullName evidence="1">Doubled CXXCH motif domain-containing protein</fullName>
    </recommendedName>
</protein>
<dbReference type="AlphaFoldDB" id="A0A3B0RHJ9"/>